<evidence type="ECO:0008006" key="2">
    <source>
        <dbReference type="Google" id="ProtNLM"/>
    </source>
</evidence>
<evidence type="ECO:0000313" key="1">
    <source>
        <dbReference type="EMBL" id="VAW86221.1"/>
    </source>
</evidence>
<dbReference type="EMBL" id="UOFQ01000036">
    <property type="protein sequence ID" value="VAW86221.1"/>
    <property type="molecule type" value="Genomic_DNA"/>
</dbReference>
<reference evidence="1" key="1">
    <citation type="submission" date="2018-06" db="EMBL/GenBank/DDBJ databases">
        <authorList>
            <person name="Zhirakovskaya E."/>
        </authorList>
    </citation>
    <scope>NUCLEOTIDE SEQUENCE</scope>
</reference>
<gene>
    <name evidence="1" type="ORF">MNBD_GAMMA17-1463</name>
</gene>
<organism evidence="1">
    <name type="scientific">hydrothermal vent metagenome</name>
    <dbReference type="NCBI Taxonomy" id="652676"/>
    <lineage>
        <taxon>unclassified sequences</taxon>
        <taxon>metagenomes</taxon>
        <taxon>ecological metagenomes</taxon>
    </lineage>
</organism>
<accession>A0A3B0Z3J2</accession>
<dbReference type="AlphaFoldDB" id="A0A3B0Z3J2"/>
<name>A0A3B0Z3J2_9ZZZZ</name>
<protein>
    <recommendedName>
        <fullName evidence="2">PilZ domain-containing protein</fullName>
    </recommendedName>
</protein>
<proteinExistence type="predicted"/>
<sequence length="114" mass="12940">MKKMRQTKRVIPAHQPKGKLVLLVKEQRFDVTSVRDISPFGIGVYIERGVVIDEEVCLSYQTEAEECQVYGVVAWSASVKSDVVTQTTSLFRIGICLNPENVESNLNFYRLMVD</sequence>